<gene>
    <name evidence="1" type="ORF">ACAOBT_LOCUS38753</name>
</gene>
<dbReference type="OrthoDB" id="6741521at2759"/>
<evidence type="ECO:0008006" key="3">
    <source>
        <dbReference type="Google" id="ProtNLM"/>
    </source>
</evidence>
<accession>A0A9P0QK32</accession>
<evidence type="ECO:0000313" key="2">
    <source>
        <dbReference type="Proteomes" id="UP001152888"/>
    </source>
</evidence>
<keyword evidence="2" id="KW-1185">Reference proteome</keyword>
<name>A0A9P0QK32_ACAOB</name>
<protein>
    <recommendedName>
        <fullName evidence="3">DUF4371 domain-containing protein</fullName>
    </recommendedName>
</protein>
<reference evidence="1" key="1">
    <citation type="submission" date="2022-03" db="EMBL/GenBank/DDBJ databases">
        <authorList>
            <person name="Sayadi A."/>
        </authorList>
    </citation>
    <scope>NUCLEOTIDE SEQUENCE</scope>
</reference>
<dbReference type="PANTHER" id="PTHR45749:SF28">
    <property type="entry name" value="ZINC FINGER MYM-TYPE PROTEIN 1-LIKE-RELATED"/>
    <property type="match status" value="1"/>
</dbReference>
<sequence>MTMNSVSNILKNDFTRLSLQNKLEIKQLGRPLPDLKLTQVSERKAEKRSFTRHFSKDTYKKNNWICGCEETNLLYCFPCLLFYNAASGMDSSWSRTGIKDLHHLPEKIRKHEASRGHINSCTALAVLGKTNIASQISSAYRQSIVEHNEKVRKNRHILKRIISCVKFCSAFELALRGHNETEESLNRGIFRELVDFTAELDEALKNHLQNATVFKGTSKSIQNDILD</sequence>
<evidence type="ECO:0000313" key="1">
    <source>
        <dbReference type="EMBL" id="CAH2021848.1"/>
    </source>
</evidence>
<dbReference type="EMBL" id="CAKOFQ010012968">
    <property type="protein sequence ID" value="CAH2021848.1"/>
    <property type="molecule type" value="Genomic_DNA"/>
</dbReference>
<dbReference type="AlphaFoldDB" id="A0A9P0QK32"/>
<proteinExistence type="predicted"/>
<comment type="caution">
    <text evidence="1">The sequence shown here is derived from an EMBL/GenBank/DDBJ whole genome shotgun (WGS) entry which is preliminary data.</text>
</comment>
<dbReference type="Proteomes" id="UP001152888">
    <property type="component" value="Unassembled WGS sequence"/>
</dbReference>
<organism evidence="1 2">
    <name type="scientific">Acanthoscelides obtectus</name>
    <name type="common">Bean weevil</name>
    <name type="synonym">Bruchus obtectus</name>
    <dbReference type="NCBI Taxonomy" id="200917"/>
    <lineage>
        <taxon>Eukaryota</taxon>
        <taxon>Metazoa</taxon>
        <taxon>Ecdysozoa</taxon>
        <taxon>Arthropoda</taxon>
        <taxon>Hexapoda</taxon>
        <taxon>Insecta</taxon>
        <taxon>Pterygota</taxon>
        <taxon>Neoptera</taxon>
        <taxon>Endopterygota</taxon>
        <taxon>Coleoptera</taxon>
        <taxon>Polyphaga</taxon>
        <taxon>Cucujiformia</taxon>
        <taxon>Chrysomeloidea</taxon>
        <taxon>Chrysomelidae</taxon>
        <taxon>Bruchinae</taxon>
        <taxon>Bruchini</taxon>
        <taxon>Acanthoscelides</taxon>
    </lineage>
</organism>
<dbReference type="PANTHER" id="PTHR45749">
    <property type="match status" value="1"/>
</dbReference>
<feature type="non-terminal residue" evidence="1">
    <location>
        <position position="227"/>
    </location>
</feature>